<reference evidence="2" key="1">
    <citation type="submission" date="2018-05" db="EMBL/GenBank/DDBJ databases">
        <authorList>
            <person name="Lanie J.A."/>
            <person name="Ng W.-L."/>
            <person name="Kazmierczak K.M."/>
            <person name="Andrzejewski T.M."/>
            <person name="Davidsen T.M."/>
            <person name="Wayne K.J."/>
            <person name="Tettelin H."/>
            <person name="Glass J.I."/>
            <person name="Rusch D."/>
            <person name="Podicherti R."/>
            <person name="Tsui H.-C.T."/>
            <person name="Winkler M.E."/>
        </authorList>
    </citation>
    <scope>NUCLEOTIDE SEQUENCE</scope>
</reference>
<sequence>MKSFREYLTESTQTYEYRIKIAGDLESDTLKAFETACSKFDLLKMSDPIKTPVTESPLDFPHLKNVDVHIFDIETAYPAGQQALQEVAKSLGIDGNHFRIMHKTFDEGWKVAEDKVQEEGSQEGKDGEGALLNAEYSDPNKEQKEASEKYASPEKNIENPGDAKFEIAGGKT</sequence>
<feature type="compositionally biased region" description="Basic and acidic residues" evidence="1">
    <location>
        <begin position="138"/>
        <end position="165"/>
    </location>
</feature>
<proteinExistence type="predicted"/>
<feature type="region of interest" description="Disordered" evidence="1">
    <location>
        <begin position="115"/>
        <end position="172"/>
    </location>
</feature>
<organism evidence="2">
    <name type="scientific">marine metagenome</name>
    <dbReference type="NCBI Taxonomy" id="408172"/>
    <lineage>
        <taxon>unclassified sequences</taxon>
        <taxon>metagenomes</taxon>
        <taxon>ecological metagenomes</taxon>
    </lineage>
</organism>
<protein>
    <submittedName>
        <fullName evidence="2">Uncharacterized protein</fullName>
    </submittedName>
</protein>
<name>A0A382HJI8_9ZZZZ</name>
<gene>
    <name evidence="2" type="ORF">METZ01_LOCUS240166</name>
</gene>
<feature type="compositionally biased region" description="Basic and acidic residues" evidence="1">
    <location>
        <begin position="115"/>
        <end position="128"/>
    </location>
</feature>
<evidence type="ECO:0000313" key="2">
    <source>
        <dbReference type="EMBL" id="SVB87312.1"/>
    </source>
</evidence>
<feature type="non-terminal residue" evidence="2">
    <location>
        <position position="172"/>
    </location>
</feature>
<dbReference type="EMBL" id="UINC01061585">
    <property type="protein sequence ID" value="SVB87312.1"/>
    <property type="molecule type" value="Genomic_DNA"/>
</dbReference>
<evidence type="ECO:0000256" key="1">
    <source>
        <dbReference type="SAM" id="MobiDB-lite"/>
    </source>
</evidence>
<dbReference type="AlphaFoldDB" id="A0A382HJI8"/>
<accession>A0A382HJI8</accession>